<name>A0ABR7L6M1_9PSEU</name>
<organism evidence="2 3">
    <name type="scientific">Actinokineospora xionganensis</name>
    <dbReference type="NCBI Taxonomy" id="2684470"/>
    <lineage>
        <taxon>Bacteria</taxon>
        <taxon>Bacillati</taxon>
        <taxon>Actinomycetota</taxon>
        <taxon>Actinomycetes</taxon>
        <taxon>Pseudonocardiales</taxon>
        <taxon>Pseudonocardiaceae</taxon>
        <taxon>Actinokineospora</taxon>
    </lineage>
</organism>
<dbReference type="InterPro" id="IPR043917">
    <property type="entry name" value="DUF5753"/>
</dbReference>
<accession>A0ABR7L6M1</accession>
<comment type="caution">
    <text evidence="2">The sequence shown here is derived from an EMBL/GenBank/DDBJ whole genome shotgun (WGS) entry which is preliminary data.</text>
</comment>
<sequence>MIRNRQPARLRALAMELKAARALSGKTTRQAAKAMGLSIASLNRSETAKRISPIRDIAGLLALYGVIGADRERILDLAENLDAREWLETGDRLRLMAPFVGFEAQAESLAEFAPVYIPGLLQTPAYVRAIMALAATDDQGREERIAARLERQKILTKRVSPKYLAIIDEAVLRRSFGGPEVMVQQLHWLIGRAALPHVTIQVIPFKHGGYKNPGAYVLYGFRSELPIVYIENHGVSGFLHTSVDIDKFQGATAALARHALGAADTVNFLKRMVADYERS</sequence>
<reference evidence="2 3" key="1">
    <citation type="submission" date="2020-06" db="EMBL/GenBank/DDBJ databases">
        <title>Actinokineospora xiongansis sp. nov., isolated from soil of Baiyangdian.</title>
        <authorList>
            <person name="Zhang X."/>
        </authorList>
    </citation>
    <scope>NUCLEOTIDE SEQUENCE [LARGE SCALE GENOMIC DNA]</scope>
    <source>
        <strain evidence="2 3">HBU206404</strain>
    </source>
</reference>
<protein>
    <submittedName>
        <fullName evidence="2">Helix-turn-helix domain-containing protein</fullName>
    </submittedName>
</protein>
<dbReference type="InterPro" id="IPR001387">
    <property type="entry name" value="Cro/C1-type_HTH"/>
</dbReference>
<dbReference type="EMBL" id="JABVED010000007">
    <property type="protein sequence ID" value="MBC6448340.1"/>
    <property type="molecule type" value="Genomic_DNA"/>
</dbReference>
<proteinExistence type="predicted"/>
<dbReference type="Pfam" id="PF13560">
    <property type="entry name" value="HTH_31"/>
    <property type="match status" value="1"/>
</dbReference>
<dbReference type="Proteomes" id="UP000734823">
    <property type="component" value="Unassembled WGS sequence"/>
</dbReference>
<dbReference type="RefSeq" id="WP_187220831.1">
    <property type="nucleotide sequence ID" value="NZ_JABVED010000007.1"/>
</dbReference>
<dbReference type="CDD" id="cd00093">
    <property type="entry name" value="HTH_XRE"/>
    <property type="match status" value="1"/>
</dbReference>
<dbReference type="Pfam" id="PF19054">
    <property type="entry name" value="DUF5753"/>
    <property type="match status" value="1"/>
</dbReference>
<evidence type="ECO:0000313" key="3">
    <source>
        <dbReference type="Proteomes" id="UP000734823"/>
    </source>
</evidence>
<gene>
    <name evidence="2" type="ORF">GPZ80_14300</name>
</gene>
<keyword evidence="3" id="KW-1185">Reference proteome</keyword>
<evidence type="ECO:0000313" key="2">
    <source>
        <dbReference type="EMBL" id="MBC6448340.1"/>
    </source>
</evidence>
<evidence type="ECO:0000259" key="1">
    <source>
        <dbReference type="Pfam" id="PF19054"/>
    </source>
</evidence>
<feature type="domain" description="DUF5753" evidence="1">
    <location>
        <begin position="98"/>
        <end position="271"/>
    </location>
</feature>